<evidence type="ECO:0000256" key="1">
    <source>
        <dbReference type="SAM" id="MobiDB-lite"/>
    </source>
</evidence>
<sequence length="63" mass="7045">MSTYDPDQFNSYNNEIAAWSNEDEFQLNESNASNISENLENLHNSDAESNSNSPDQSTSRITG</sequence>
<protein>
    <submittedName>
        <fullName evidence="2">7918_t:CDS:1</fullName>
    </submittedName>
</protein>
<feature type="non-terminal residue" evidence="2">
    <location>
        <position position="63"/>
    </location>
</feature>
<proteinExistence type="predicted"/>
<reference evidence="2" key="1">
    <citation type="submission" date="2021-06" db="EMBL/GenBank/DDBJ databases">
        <authorList>
            <person name="Kallberg Y."/>
            <person name="Tangrot J."/>
            <person name="Rosling A."/>
        </authorList>
    </citation>
    <scope>NUCLEOTIDE SEQUENCE</scope>
    <source>
        <strain evidence="2">IN212</strain>
    </source>
</reference>
<evidence type="ECO:0000313" key="2">
    <source>
        <dbReference type="EMBL" id="CAG8772126.1"/>
    </source>
</evidence>
<dbReference type="Proteomes" id="UP000789396">
    <property type="component" value="Unassembled WGS sequence"/>
</dbReference>
<organism evidence="2 3">
    <name type="scientific">Racocetra fulgida</name>
    <dbReference type="NCBI Taxonomy" id="60492"/>
    <lineage>
        <taxon>Eukaryota</taxon>
        <taxon>Fungi</taxon>
        <taxon>Fungi incertae sedis</taxon>
        <taxon>Mucoromycota</taxon>
        <taxon>Glomeromycotina</taxon>
        <taxon>Glomeromycetes</taxon>
        <taxon>Diversisporales</taxon>
        <taxon>Gigasporaceae</taxon>
        <taxon>Racocetra</taxon>
    </lineage>
</organism>
<accession>A0A9N9JBM6</accession>
<evidence type="ECO:0000313" key="3">
    <source>
        <dbReference type="Proteomes" id="UP000789396"/>
    </source>
</evidence>
<dbReference type="EMBL" id="CAJVPZ010047173">
    <property type="protein sequence ID" value="CAG8772126.1"/>
    <property type="molecule type" value="Genomic_DNA"/>
</dbReference>
<name>A0A9N9JBM6_9GLOM</name>
<keyword evidence="3" id="KW-1185">Reference proteome</keyword>
<gene>
    <name evidence="2" type="ORF">RFULGI_LOCUS15134</name>
</gene>
<comment type="caution">
    <text evidence="2">The sequence shown here is derived from an EMBL/GenBank/DDBJ whole genome shotgun (WGS) entry which is preliminary data.</text>
</comment>
<feature type="region of interest" description="Disordered" evidence="1">
    <location>
        <begin position="30"/>
        <end position="63"/>
    </location>
</feature>
<dbReference type="AlphaFoldDB" id="A0A9N9JBM6"/>